<name>A0A5C7GIY8_9FLAO</name>
<evidence type="ECO:0000256" key="1">
    <source>
        <dbReference type="SAM" id="Phobius"/>
    </source>
</evidence>
<accession>A0A5C7GIY8</accession>
<dbReference type="AlphaFoldDB" id="A0A5C7GIY8"/>
<gene>
    <name evidence="2" type="ORF">FUA22_01020</name>
</gene>
<dbReference type="InterPro" id="IPR027056">
    <property type="entry name" value="Gluconate_2DH_su3"/>
</dbReference>
<comment type="caution">
    <text evidence="2">The sequence shown here is derived from an EMBL/GenBank/DDBJ whole genome shotgun (WGS) entry which is preliminary data.</text>
</comment>
<keyword evidence="1" id="KW-0472">Membrane</keyword>
<dbReference type="OrthoDB" id="6385145at2"/>
<keyword evidence="3" id="KW-1185">Reference proteome</keyword>
<evidence type="ECO:0000313" key="2">
    <source>
        <dbReference type="EMBL" id="TXG38496.1"/>
    </source>
</evidence>
<keyword evidence="1" id="KW-0812">Transmembrane</keyword>
<dbReference type="EMBL" id="VRKQ01000008">
    <property type="protein sequence ID" value="TXG38496.1"/>
    <property type="molecule type" value="Genomic_DNA"/>
</dbReference>
<dbReference type="Proteomes" id="UP000321080">
    <property type="component" value="Unassembled WGS sequence"/>
</dbReference>
<evidence type="ECO:0000313" key="3">
    <source>
        <dbReference type="Proteomes" id="UP000321080"/>
    </source>
</evidence>
<proteinExistence type="predicted"/>
<organism evidence="2 3">
    <name type="scientific">Seonamhaeicola maritimus</name>
    <dbReference type="NCBI Taxonomy" id="2591822"/>
    <lineage>
        <taxon>Bacteria</taxon>
        <taxon>Pseudomonadati</taxon>
        <taxon>Bacteroidota</taxon>
        <taxon>Flavobacteriia</taxon>
        <taxon>Flavobacteriales</taxon>
        <taxon>Flavobacteriaceae</taxon>
    </lineage>
</organism>
<keyword evidence="1" id="KW-1133">Transmembrane helix</keyword>
<protein>
    <submittedName>
        <fullName evidence="2">Gluconate 2-dehydrogenase subunit 3 family protein</fullName>
    </submittedName>
</protein>
<sequence>MLLKNSKRTKTVKIMDRRTALKNLTAGIGYAVATPTIMSILASCQEKTETWTPLFLSEDEKYMITHLTDIILPKTEIPGALDVNIPQFLDMMFYEVELDENQKQFKKGSNLFSKKIIQSLNKPISDVKKKEFNVVLKSYFDLSEEDSKKVINQQKLNIKEVAETEADSYHIYKFLLTVRYYTIFGYCTSEEIGENVLAYDPVPGNYQGCISLEEKTNGRAWSLQ</sequence>
<feature type="transmembrane region" description="Helical" evidence="1">
    <location>
        <begin position="21"/>
        <end position="42"/>
    </location>
</feature>
<reference evidence="2 3" key="1">
    <citation type="submission" date="2019-08" db="EMBL/GenBank/DDBJ databases">
        <title>Seonamhaeicola sediminis sp. nov., isolated from marine sediment.</title>
        <authorList>
            <person name="Cao W.R."/>
        </authorList>
    </citation>
    <scope>NUCLEOTIDE SEQUENCE [LARGE SCALE GENOMIC DNA]</scope>
    <source>
        <strain evidence="2 3">1505</strain>
    </source>
</reference>
<dbReference type="Pfam" id="PF13618">
    <property type="entry name" value="Gluconate_2-dh3"/>
    <property type="match status" value="1"/>
</dbReference>